<keyword evidence="2" id="KW-1185">Reference proteome</keyword>
<comment type="caution">
    <text evidence="1">The sequence shown here is derived from an EMBL/GenBank/DDBJ whole genome shotgun (WGS) entry which is preliminary data.</text>
</comment>
<dbReference type="EMBL" id="CAUJNA010001001">
    <property type="protein sequence ID" value="CAJ1383269.1"/>
    <property type="molecule type" value="Genomic_DNA"/>
</dbReference>
<dbReference type="PANTHER" id="PTHR14614:SF10">
    <property type="entry name" value="PROTEIN N-TERMINAL AND LYSINE N-METHYLTRANSFERASE EFM7"/>
    <property type="match status" value="1"/>
</dbReference>
<dbReference type="AlphaFoldDB" id="A0AA36IBM5"/>
<dbReference type="Pfam" id="PF10294">
    <property type="entry name" value="Methyltransf_16"/>
    <property type="match status" value="1"/>
</dbReference>
<dbReference type="CDD" id="cd02440">
    <property type="entry name" value="AdoMet_MTases"/>
    <property type="match status" value="1"/>
</dbReference>
<evidence type="ECO:0000313" key="2">
    <source>
        <dbReference type="Proteomes" id="UP001178507"/>
    </source>
</evidence>
<evidence type="ECO:0000313" key="1">
    <source>
        <dbReference type="EMBL" id="CAJ1383269.1"/>
    </source>
</evidence>
<accession>A0AA36IBM5</accession>
<gene>
    <name evidence="1" type="ORF">EVOR1521_LOCUS10428</name>
</gene>
<dbReference type="Proteomes" id="UP001178507">
    <property type="component" value="Unassembled WGS sequence"/>
</dbReference>
<dbReference type="GO" id="GO:0005737">
    <property type="term" value="C:cytoplasm"/>
    <property type="evidence" value="ECO:0007669"/>
    <property type="project" value="TreeGrafter"/>
</dbReference>
<dbReference type="SUPFAM" id="SSF49879">
    <property type="entry name" value="SMAD/FHA domain"/>
    <property type="match status" value="1"/>
</dbReference>
<dbReference type="InterPro" id="IPR029063">
    <property type="entry name" value="SAM-dependent_MTases_sf"/>
</dbReference>
<dbReference type="InterPro" id="IPR008984">
    <property type="entry name" value="SMAD_FHA_dom_sf"/>
</dbReference>
<proteinExistence type="predicted"/>
<dbReference type="InterPro" id="IPR019410">
    <property type="entry name" value="Methyltransf_16"/>
</dbReference>
<protein>
    <submittedName>
        <fullName evidence="1">Uncharacterized protein</fullName>
    </submittedName>
</protein>
<name>A0AA36IBM5_9DINO</name>
<dbReference type="Gene3D" id="3.40.50.150">
    <property type="entry name" value="Vaccinia Virus protein VP39"/>
    <property type="match status" value="1"/>
</dbReference>
<sequence>MYFYPSVHFTELILAEDGCVRVLDRSSNGALATRFAFSLAARGQKEVRSTFLNGEQLRKGTPTQLKEGDVISFSENAQRPGYVFLVFETLAMAKLEALKTEVQEFQVPSYPKRKRAEEVVDAPSFTGGGLEGQAHAFKAKAVLCPDLLEELLAEELRSSNEDSFDLFGDGAGAEAEAAALAVEARLETLAGRLCVSDLPTRYRSPAWFLVKEVAGMAIPLVLGCSKQGHGDVIWASAEFAAAALINGELKELPKWPCRVLEVGAGVGLPSAAAARLGAEARIEVVATDIRDHERLLALATSLELNLRLAPESARARVLPHRWGSGCDALCEGGLFDLVLCNDCLYIPDLHRPLLQSLFQCLSPTGTVLVCFSLHRTAPDSAILGFFDLAKDMGFQVEHFGERQLPPRCSNMPLERSYVYARTMQKLP</sequence>
<dbReference type="SUPFAM" id="SSF53335">
    <property type="entry name" value="S-adenosyl-L-methionine-dependent methyltransferases"/>
    <property type="match status" value="1"/>
</dbReference>
<reference evidence="1" key="1">
    <citation type="submission" date="2023-08" db="EMBL/GenBank/DDBJ databases">
        <authorList>
            <person name="Chen Y."/>
            <person name="Shah S."/>
            <person name="Dougan E. K."/>
            <person name="Thang M."/>
            <person name="Chan C."/>
        </authorList>
    </citation>
    <scope>NUCLEOTIDE SEQUENCE</scope>
</reference>
<organism evidence="1 2">
    <name type="scientific">Effrenium voratum</name>
    <dbReference type="NCBI Taxonomy" id="2562239"/>
    <lineage>
        <taxon>Eukaryota</taxon>
        <taxon>Sar</taxon>
        <taxon>Alveolata</taxon>
        <taxon>Dinophyceae</taxon>
        <taxon>Suessiales</taxon>
        <taxon>Symbiodiniaceae</taxon>
        <taxon>Effrenium</taxon>
    </lineage>
</organism>
<dbReference type="Gene3D" id="2.60.200.20">
    <property type="match status" value="1"/>
</dbReference>
<dbReference type="PANTHER" id="PTHR14614">
    <property type="entry name" value="HEPATOCELLULAR CARCINOMA-ASSOCIATED ANTIGEN"/>
    <property type="match status" value="1"/>
</dbReference>